<name>A0ABU9CJY4_9BURK</name>
<evidence type="ECO:0000313" key="2">
    <source>
        <dbReference type="Proteomes" id="UP001365405"/>
    </source>
</evidence>
<protein>
    <submittedName>
        <fullName evidence="1">Uncharacterized protein</fullName>
    </submittedName>
</protein>
<dbReference type="EMBL" id="JBBUTH010000006">
    <property type="protein sequence ID" value="MEK8050857.1"/>
    <property type="molecule type" value="Genomic_DNA"/>
</dbReference>
<gene>
    <name evidence="1" type="ORF">AACH10_11475</name>
</gene>
<keyword evidence="2" id="KW-1185">Reference proteome</keyword>
<dbReference type="Proteomes" id="UP001365405">
    <property type="component" value="Unassembled WGS sequence"/>
</dbReference>
<evidence type="ECO:0000313" key="1">
    <source>
        <dbReference type="EMBL" id="MEK8050857.1"/>
    </source>
</evidence>
<organism evidence="1 2">
    <name type="scientific">Pseudaquabacterium inlustre</name>
    <dbReference type="NCBI Taxonomy" id="2984192"/>
    <lineage>
        <taxon>Bacteria</taxon>
        <taxon>Pseudomonadati</taxon>
        <taxon>Pseudomonadota</taxon>
        <taxon>Betaproteobacteria</taxon>
        <taxon>Burkholderiales</taxon>
        <taxon>Sphaerotilaceae</taxon>
        <taxon>Pseudaquabacterium</taxon>
    </lineage>
</organism>
<sequence>MDRGAGAGRAEALDIQTGSWEVTTRISQPRRTVVETHCLPERSLLHLVRGPDAIEDDPCRPAGPAKASRRAWAIVLHCDDGSQVHARFTSSKPQALDGTVVRVGGKRALLQKLELSGRWLRSSCEARTAAAAAASAAKPRRAR</sequence>
<dbReference type="RefSeq" id="WP_341410550.1">
    <property type="nucleotide sequence ID" value="NZ_JBBUTH010000006.1"/>
</dbReference>
<proteinExistence type="predicted"/>
<accession>A0ABU9CJY4</accession>
<comment type="caution">
    <text evidence="1">The sequence shown here is derived from an EMBL/GenBank/DDBJ whole genome shotgun (WGS) entry which is preliminary data.</text>
</comment>
<reference evidence="1 2" key="1">
    <citation type="submission" date="2024-04" db="EMBL/GenBank/DDBJ databases">
        <title>Novel species of the genus Ideonella isolated from streams.</title>
        <authorList>
            <person name="Lu H."/>
        </authorList>
    </citation>
    <scope>NUCLEOTIDE SEQUENCE [LARGE SCALE GENOMIC DNA]</scope>
    <source>
        <strain evidence="1 2">DXS22W</strain>
    </source>
</reference>